<name>A0ACC2WTE5_9TREE</name>
<comment type="caution">
    <text evidence="1">The sequence shown here is derived from an EMBL/GenBank/DDBJ whole genome shotgun (WGS) entry which is preliminary data.</text>
</comment>
<protein>
    <submittedName>
        <fullName evidence="1">Uncharacterized protein</fullName>
    </submittedName>
</protein>
<sequence length="248" mass="27828">MDSLSHECTASKHRYDQCFNAWFEGYLKPIVAQPEDASSELVEEEQEEEPLDDEEFEEEEELLIEEEPVTLLDAAALPNAHGSPQHHHQSHHHPSWSLRNEDRHPDLWPWSRSGGSKSSSARTAKAAVSQTTPEPVNTDEVSLRTTSDESEVPTRKADTQRSKQSVASAIPLTTSSPVEQRAEWAKAKKEEYDRNCGALWTDYRECLQRAIDANHPLSALLNQARLDNPIEEAEAYEDGGYGAPDSQP</sequence>
<keyword evidence="2" id="KW-1185">Reference proteome</keyword>
<evidence type="ECO:0000313" key="1">
    <source>
        <dbReference type="EMBL" id="KAJ9114575.1"/>
    </source>
</evidence>
<reference evidence="1" key="1">
    <citation type="submission" date="2023-04" db="EMBL/GenBank/DDBJ databases">
        <title>Draft Genome sequencing of Naganishia species isolated from polar environments using Oxford Nanopore Technology.</title>
        <authorList>
            <person name="Leo P."/>
            <person name="Venkateswaran K."/>
        </authorList>
    </citation>
    <scope>NUCLEOTIDE SEQUENCE</scope>
    <source>
        <strain evidence="1">MNA-CCFEE 5262</strain>
    </source>
</reference>
<dbReference type="Proteomes" id="UP001230649">
    <property type="component" value="Unassembled WGS sequence"/>
</dbReference>
<gene>
    <name evidence="1" type="ORF">QFC20_001449</name>
</gene>
<proteinExistence type="predicted"/>
<dbReference type="EMBL" id="JASBWS010000008">
    <property type="protein sequence ID" value="KAJ9114575.1"/>
    <property type="molecule type" value="Genomic_DNA"/>
</dbReference>
<evidence type="ECO:0000313" key="2">
    <source>
        <dbReference type="Proteomes" id="UP001230649"/>
    </source>
</evidence>
<organism evidence="1 2">
    <name type="scientific">Naganishia adeliensis</name>
    <dbReference type="NCBI Taxonomy" id="92952"/>
    <lineage>
        <taxon>Eukaryota</taxon>
        <taxon>Fungi</taxon>
        <taxon>Dikarya</taxon>
        <taxon>Basidiomycota</taxon>
        <taxon>Agaricomycotina</taxon>
        <taxon>Tremellomycetes</taxon>
        <taxon>Filobasidiales</taxon>
        <taxon>Filobasidiaceae</taxon>
        <taxon>Naganishia</taxon>
    </lineage>
</organism>
<accession>A0ACC2WTE5</accession>